<accession>A0A644VST8</accession>
<proteinExistence type="predicted"/>
<gene>
    <name evidence="1" type="ORF">SDC9_40613</name>
</gene>
<protein>
    <submittedName>
        <fullName evidence="1">Uncharacterized protein</fullName>
    </submittedName>
</protein>
<sequence>MECWFCFKIHFQTVSETDLKFEKVFNALEARPNTPAQGIFFEGQIFDAWVFVSKLVESAETSIDLWDHYIDASVLLLLAKRKPGVSASLHLRIISSQLKVDLEKHNSQYPTVETQISATAHDRFLLIDKCRLYHIGASLKDPGKRCFAFSLMDEKLLTGFRKNILK</sequence>
<comment type="caution">
    <text evidence="1">The sequence shown here is derived from an EMBL/GenBank/DDBJ whole genome shotgun (WGS) entry which is preliminary data.</text>
</comment>
<organism evidence="1">
    <name type="scientific">bioreactor metagenome</name>
    <dbReference type="NCBI Taxonomy" id="1076179"/>
    <lineage>
        <taxon>unclassified sequences</taxon>
        <taxon>metagenomes</taxon>
        <taxon>ecological metagenomes</taxon>
    </lineage>
</organism>
<name>A0A644VST8_9ZZZZ</name>
<dbReference type="EMBL" id="VSSQ01000429">
    <property type="protein sequence ID" value="MPL94459.1"/>
    <property type="molecule type" value="Genomic_DNA"/>
</dbReference>
<reference evidence="1" key="1">
    <citation type="submission" date="2019-08" db="EMBL/GenBank/DDBJ databases">
        <authorList>
            <person name="Kucharzyk K."/>
            <person name="Murdoch R.W."/>
            <person name="Higgins S."/>
            <person name="Loffler F."/>
        </authorList>
    </citation>
    <scope>NUCLEOTIDE SEQUENCE</scope>
</reference>
<evidence type="ECO:0000313" key="1">
    <source>
        <dbReference type="EMBL" id="MPL94459.1"/>
    </source>
</evidence>
<dbReference type="AlphaFoldDB" id="A0A644VST8"/>